<dbReference type="EC" id="2.7.13.3" evidence="3"/>
<name>A0A1Z4JSK9_LEPBY</name>
<dbReference type="CDD" id="cd00082">
    <property type="entry name" value="HisKA"/>
    <property type="match status" value="1"/>
</dbReference>
<dbReference type="SMART" id="SM00086">
    <property type="entry name" value="PAC"/>
    <property type="match status" value="2"/>
</dbReference>
<dbReference type="Pfam" id="PF00512">
    <property type="entry name" value="HisKA"/>
    <property type="match status" value="1"/>
</dbReference>
<dbReference type="FunFam" id="3.30.565.10:FF:000023">
    <property type="entry name" value="PAS domain-containing sensor histidine kinase"/>
    <property type="match status" value="1"/>
</dbReference>
<feature type="domain" description="PAC" evidence="16">
    <location>
        <begin position="90"/>
        <end position="141"/>
    </location>
</feature>
<dbReference type="InterPro" id="IPR036890">
    <property type="entry name" value="HATPase_C_sf"/>
</dbReference>
<evidence type="ECO:0000313" key="17">
    <source>
        <dbReference type="EMBL" id="BAY59677.1"/>
    </source>
</evidence>
<dbReference type="NCBIfam" id="TIGR00229">
    <property type="entry name" value="sensory_box"/>
    <property type="match status" value="3"/>
</dbReference>
<dbReference type="SUPFAM" id="SSF52172">
    <property type="entry name" value="CheY-like"/>
    <property type="match status" value="1"/>
</dbReference>
<dbReference type="SUPFAM" id="SSF55785">
    <property type="entry name" value="PYP-like sensor domain (PAS domain)"/>
    <property type="match status" value="3"/>
</dbReference>
<evidence type="ECO:0000256" key="6">
    <source>
        <dbReference type="ARBA" id="ARBA00022679"/>
    </source>
</evidence>
<dbReference type="InterPro" id="IPR000014">
    <property type="entry name" value="PAS"/>
</dbReference>
<evidence type="ECO:0000256" key="8">
    <source>
        <dbReference type="ARBA" id="ARBA00022777"/>
    </source>
</evidence>
<dbReference type="CDD" id="cd17580">
    <property type="entry name" value="REC_2_DhkD-like"/>
    <property type="match status" value="1"/>
</dbReference>
<dbReference type="Gene3D" id="3.30.450.20">
    <property type="entry name" value="PAS domain"/>
    <property type="match status" value="3"/>
</dbReference>
<dbReference type="GO" id="GO:0005886">
    <property type="term" value="C:plasma membrane"/>
    <property type="evidence" value="ECO:0007669"/>
    <property type="project" value="UniProtKB-SubCell"/>
</dbReference>
<dbReference type="InterPro" id="IPR001610">
    <property type="entry name" value="PAC"/>
</dbReference>
<evidence type="ECO:0000259" key="16">
    <source>
        <dbReference type="PROSITE" id="PS50113"/>
    </source>
</evidence>
<dbReference type="Gene3D" id="3.30.565.10">
    <property type="entry name" value="Histidine kinase-like ATPase, C-terminal domain"/>
    <property type="match status" value="1"/>
</dbReference>
<dbReference type="InterPro" id="IPR011006">
    <property type="entry name" value="CheY-like_superfamily"/>
</dbReference>
<dbReference type="PROSITE" id="PS50109">
    <property type="entry name" value="HIS_KIN"/>
    <property type="match status" value="1"/>
</dbReference>
<dbReference type="GO" id="GO:0005524">
    <property type="term" value="F:ATP binding"/>
    <property type="evidence" value="ECO:0007669"/>
    <property type="project" value="UniProtKB-KW"/>
</dbReference>
<dbReference type="InterPro" id="IPR005467">
    <property type="entry name" value="His_kinase_dom"/>
</dbReference>
<keyword evidence="11" id="KW-0472">Membrane</keyword>
<dbReference type="Gene3D" id="3.40.50.2300">
    <property type="match status" value="1"/>
</dbReference>
<dbReference type="SMART" id="SM00448">
    <property type="entry name" value="REC"/>
    <property type="match status" value="1"/>
</dbReference>
<feature type="domain" description="PAS" evidence="15">
    <location>
        <begin position="135"/>
        <end position="205"/>
    </location>
</feature>
<dbReference type="PRINTS" id="PR00344">
    <property type="entry name" value="BCTRLSENSOR"/>
</dbReference>
<keyword evidence="9" id="KW-0067">ATP-binding</keyword>
<dbReference type="SMART" id="SM00091">
    <property type="entry name" value="PAS"/>
    <property type="match status" value="3"/>
</dbReference>
<evidence type="ECO:0000259" key="15">
    <source>
        <dbReference type="PROSITE" id="PS50112"/>
    </source>
</evidence>
<evidence type="ECO:0000256" key="9">
    <source>
        <dbReference type="ARBA" id="ARBA00022840"/>
    </source>
</evidence>
<dbReference type="InterPro" id="IPR001789">
    <property type="entry name" value="Sig_transdc_resp-reg_receiver"/>
</dbReference>
<keyword evidence="5 12" id="KW-0597">Phosphoprotein</keyword>
<evidence type="ECO:0000259" key="14">
    <source>
        <dbReference type="PROSITE" id="PS50110"/>
    </source>
</evidence>
<dbReference type="SMART" id="SM00388">
    <property type="entry name" value="HisKA"/>
    <property type="match status" value="1"/>
</dbReference>
<feature type="modified residue" description="4-aspartylphosphate" evidence="12">
    <location>
        <position position="701"/>
    </location>
</feature>
<dbReference type="CDD" id="cd00130">
    <property type="entry name" value="PAS"/>
    <property type="match status" value="1"/>
</dbReference>
<dbReference type="InterPro" id="IPR003661">
    <property type="entry name" value="HisK_dim/P_dom"/>
</dbReference>
<geneLocation type="plasmid" evidence="17">
    <name>plasmid2</name>
</geneLocation>
<keyword evidence="4" id="KW-1003">Cell membrane</keyword>
<evidence type="ECO:0000256" key="5">
    <source>
        <dbReference type="ARBA" id="ARBA00022553"/>
    </source>
</evidence>
<dbReference type="EMBL" id="AP018205">
    <property type="protein sequence ID" value="BAY59677.1"/>
    <property type="molecule type" value="Genomic_DNA"/>
</dbReference>
<evidence type="ECO:0000256" key="10">
    <source>
        <dbReference type="ARBA" id="ARBA00023012"/>
    </source>
</evidence>
<keyword evidence="7" id="KW-0547">Nucleotide-binding</keyword>
<dbReference type="AlphaFoldDB" id="A0A1Z4JSK9"/>
<dbReference type="PROSITE" id="PS50113">
    <property type="entry name" value="PAC"/>
    <property type="match status" value="2"/>
</dbReference>
<protein>
    <recommendedName>
        <fullName evidence="3">histidine kinase</fullName>
        <ecNumber evidence="3">2.7.13.3</ecNumber>
    </recommendedName>
</protein>
<dbReference type="GO" id="GO:0000155">
    <property type="term" value="F:phosphorelay sensor kinase activity"/>
    <property type="evidence" value="ECO:0007669"/>
    <property type="project" value="InterPro"/>
</dbReference>
<dbReference type="CDD" id="cd16922">
    <property type="entry name" value="HATPase_EvgS-ArcB-TorS-like"/>
    <property type="match status" value="1"/>
</dbReference>
<gene>
    <name evidence="17" type="ORF">NIES2135_65540</name>
</gene>
<evidence type="ECO:0000313" key="18">
    <source>
        <dbReference type="Proteomes" id="UP000217895"/>
    </source>
</evidence>
<keyword evidence="8 17" id="KW-0418">Kinase</keyword>
<dbReference type="InterPro" id="IPR035965">
    <property type="entry name" value="PAS-like_dom_sf"/>
</dbReference>
<proteinExistence type="predicted"/>
<dbReference type="PANTHER" id="PTHR43547">
    <property type="entry name" value="TWO-COMPONENT HISTIDINE KINASE"/>
    <property type="match status" value="1"/>
</dbReference>
<dbReference type="InterPro" id="IPR036097">
    <property type="entry name" value="HisK_dim/P_sf"/>
</dbReference>
<keyword evidence="18" id="KW-1185">Reference proteome</keyword>
<dbReference type="PROSITE" id="PS50110">
    <property type="entry name" value="RESPONSE_REGULATORY"/>
    <property type="match status" value="1"/>
</dbReference>
<feature type="domain" description="Response regulatory" evidence="14">
    <location>
        <begin position="652"/>
        <end position="770"/>
    </location>
</feature>
<dbReference type="InterPro" id="IPR000700">
    <property type="entry name" value="PAS-assoc_C"/>
</dbReference>
<evidence type="ECO:0000256" key="7">
    <source>
        <dbReference type="ARBA" id="ARBA00022741"/>
    </source>
</evidence>
<evidence type="ECO:0000256" key="3">
    <source>
        <dbReference type="ARBA" id="ARBA00012438"/>
    </source>
</evidence>
<reference evidence="17 18" key="1">
    <citation type="submission" date="2017-06" db="EMBL/GenBank/DDBJ databases">
        <title>Genome sequencing of cyanobaciteial culture collection at National Institute for Environmental Studies (NIES).</title>
        <authorList>
            <person name="Hirose Y."/>
            <person name="Shimura Y."/>
            <person name="Fujisawa T."/>
            <person name="Nakamura Y."/>
            <person name="Kawachi M."/>
        </authorList>
    </citation>
    <scope>NUCLEOTIDE SEQUENCE [LARGE SCALE GENOMIC DNA]</scope>
    <source>
        <strain evidence="17 18">NIES-2135</strain>
        <plasmid evidence="18">Plasmid Plasmid2 dna</plasmid>
    </source>
</reference>
<evidence type="ECO:0000259" key="13">
    <source>
        <dbReference type="PROSITE" id="PS50109"/>
    </source>
</evidence>
<feature type="domain" description="Histidine kinase" evidence="13">
    <location>
        <begin position="412"/>
        <end position="630"/>
    </location>
</feature>
<dbReference type="Pfam" id="PF08448">
    <property type="entry name" value="PAS_4"/>
    <property type="match status" value="2"/>
</dbReference>
<evidence type="ECO:0000256" key="12">
    <source>
        <dbReference type="PROSITE-ProRule" id="PRU00169"/>
    </source>
</evidence>
<dbReference type="Pfam" id="PF08447">
    <property type="entry name" value="PAS_3"/>
    <property type="match status" value="1"/>
</dbReference>
<dbReference type="Pfam" id="PF02518">
    <property type="entry name" value="HATPase_c"/>
    <property type="match status" value="1"/>
</dbReference>
<sequence length="789" mass="87636">MNKLLSLNPMVINDLRLLDLVPVATYVCDRRGQIQSFNQAAIEVWGQVPNAKATDEAFHHAFNLLNFNGQSVCYADTPIAEVLRTGKAVKNRALLIQRADGSEVAVLINAVPIVDNQTLVGAIASLQDITEQHRTERLLQSVLDNTPGVIYIKDQEGRLLMVNRHFAQLAGRSVEEIVGKRDREIFSDPNLEEILENDRRILAENKLVQLEESLDLPDGRHTFLSIKLPAEDVGFPGKVLCGFTTDITDRKRAESALHQSEERLRIAQQAAKAGVWNWDIVTNQVTWSAEYYQLYGLDPATTQPSYDNWLDSIVEQDRDRADRIARESLEHQSDLNVEFRVHHPIHGARWITAIGQTFYDADHQPIRMTGIALDITERKQAEAEREHLLRREQAARAEAQAANRIKDEFLAVLSHELRTPLNPILGWSKLLQSGKLNQARTLEALTTIERNAKLQAELIEDLFDVSRILQGKLSLNMVPVDLAATIRAAMETVRLAAEAKSIQIQTELDTSVRKILGGSARLQQVVWNLLSNAVKFTPTEGRVNIRLENLGDQAQMIIRDTGKGIAPDFLPYVFDYFRQEDGATTRKFGGLGLGLAIVRHLVELHGGTIRAESEGEGRGATFIVRLPLMPTQAETDTESLEPDLTLGLDGIRVLVVEDETDTRELIAFLLEQAGAQVLAVASGFEGLAVFTQSKPDLLLSDIGMPDMDGYMLLQQIRALPAEQGGKIPAIALTAYAGEMNQQQAIAAGFQHHLAKPVEPEELVRVIASVNAANAHRMKSSRAKEKNDGH</sequence>
<dbReference type="Pfam" id="PF00072">
    <property type="entry name" value="Response_reg"/>
    <property type="match status" value="1"/>
</dbReference>
<dbReference type="InterPro" id="IPR003594">
    <property type="entry name" value="HATPase_dom"/>
</dbReference>
<accession>A0A1Z4JSK9</accession>
<dbReference type="Gene3D" id="1.10.287.130">
    <property type="match status" value="1"/>
</dbReference>
<evidence type="ECO:0000256" key="2">
    <source>
        <dbReference type="ARBA" id="ARBA00004236"/>
    </source>
</evidence>
<evidence type="ECO:0000256" key="11">
    <source>
        <dbReference type="ARBA" id="ARBA00023136"/>
    </source>
</evidence>
<dbReference type="SMART" id="SM00387">
    <property type="entry name" value="HATPase_c"/>
    <property type="match status" value="1"/>
</dbReference>
<comment type="subcellular location">
    <subcellularLocation>
        <location evidence="2">Cell membrane</location>
    </subcellularLocation>
</comment>
<dbReference type="Proteomes" id="UP000217895">
    <property type="component" value="Plasmid Plasmid2 dna"/>
</dbReference>
<keyword evidence="17" id="KW-0614">Plasmid</keyword>
<keyword evidence="10" id="KW-0902">Two-component regulatory system</keyword>
<evidence type="ECO:0000256" key="1">
    <source>
        <dbReference type="ARBA" id="ARBA00000085"/>
    </source>
</evidence>
<dbReference type="SUPFAM" id="SSF55874">
    <property type="entry name" value="ATPase domain of HSP90 chaperone/DNA topoisomerase II/histidine kinase"/>
    <property type="match status" value="1"/>
</dbReference>
<dbReference type="InterPro" id="IPR004358">
    <property type="entry name" value="Sig_transdc_His_kin-like_C"/>
</dbReference>
<feature type="domain" description="PAC" evidence="16">
    <location>
        <begin position="335"/>
        <end position="387"/>
    </location>
</feature>
<dbReference type="PROSITE" id="PS50112">
    <property type="entry name" value="PAS"/>
    <property type="match status" value="1"/>
</dbReference>
<dbReference type="PANTHER" id="PTHR43547:SF2">
    <property type="entry name" value="HYBRID SIGNAL TRANSDUCTION HISTIDINE KINASE C"/>
    <property type="match status" value="1"/>
</dbReference>
<keyword evidence="6" id="KW-0808">Transferase</keyword>
<dbReference type="SUPFAM" id="SSF47384">
    <property type="entry name" value="Homodimeric domain of signal transducing histidine kinase"/>
    <property type="match status" value="1"/>
</dbReference>
<dbReference type="Gene3D" id="2.10.70.100">
    <property type="match status" value="1"/>
</dbReference>
<evidence type="ECO:0000256" key="4">
    <source>
        <dbReference type="ARBA" id="ARBA00022475"/>
    </source>
</evidence>
<comment type="catalytic activity">
    <reaction evidence="1">
        <text>ATP + protein L-histidine = ADP + protein N-phospho-L-histidine.</text>
        <dbReference type="EC" id="2.7.13.3"/>
    </reaction>
</comment>
<organism evidence="17 18">
    <name type="scientific">Leptolyngbya boryana NIES-2135</name>
    <dbReference type="NCBI Taxonomy" id="1973484"/>
    <lineage>
        <taxon>Bacteria</taxon>
        <taxon>Bacillati</taxon>
        <taxon>Cyanobacteriota</taxon>
        <taxon>Cyanophyceae</taxon>
        <taxon>Leptolyngbyales</taxon>
        <taxon>Leptolyngbyaceae</taxon>
        <taxon>Leptolyngbya group</taxon>
        <taxon>Leptolyngbya</taxon>
    </lineage>
</organism>
<dbReference type="InterPro" id="IPR013656">
    <property type="entry name" value="PAS_4"/>
</dbReference>
<dbReference type="InterPro" id="IPR013655">
    <property type="entry name" value="PAS_fold_3"/>
</dbReference>